<organism evidence="2 3">
    <name type="scientific">Alysiella crassa</name>
    <dbReference type="NCBI Taxonomy" id="153491"/>
    <lineage>
        <taxon>Bacteria</taxon>
        <taxon>Pseudomonadati</taxon>
        <taxon>Pseudomonadota</taxon>
        <taxon>Betaproteobacteria</taxon>
        <taxon>Neisseriales</taxon>
        <taxon>Neisseriaceae</taxon>
        <taxon>Alysiella</taxon>
    </lineage>
</organism>
<evidence type="ECO:0000313" key="2">
    <source>
        <dbReference type="EMBL" id="SSY70846.1"/>
    </source>
</evidence>
<sequence length="288" mass="30950">MLFLICSILASVSVAALLKVARQRGLSIEQMVASNYVIATILTIAFLQPQTQLGSLNFSGSQIALFVALGVLLPTIFIAMGRSVAVAGIVKSDAAQRLSLFLPVLAAFTIFGETILPHRLVGLILAIFALLLVLHKPHNNTATSEQGAAKWLLAVWLGYGVIDILFKQLSKQGAAFSGSLLVVFVLAGALMFAYLLSKNTLWHKNNLLAGALLGCLNFMNILFYIKAHQAFKDSPTLVFAGMNMGVIVLGTLVGGLAFHEKVNKLNYLGVILALCAIVMLYFGQILFQ</sequence>
<feature type="transmembrane region" description="Helical" evidence="1">
    <location>
        <begin position="63"/>
        <end position="82"/>
    </location>
</feature>
<protein>
    <submittedName>
        <fullName evidence="2">EamA-like transporter family</fullName>
    </submittedName>
</protein>
<feature type="transmembrane region" description="Helical" evidence="1">
    <location>
        <begin position="237"/>
        <end position="259"/>
    </location>
</feature>
<dbReference type="STRING" id="1120980.GCA_000745955_01164"/>
<dbReference type="AlphaFoldDB" id="A0A376BME0"/>
<accession>A0A376BME0</accession>
<name>A0A376BME0_9NEIS</name>
<feature type="transmembrane region" description="Helical" evidence="1">
    <location>
        <begin position="31"/>
        <end position="51"/>
    </location>
</feature>
<evidence type="ECO:0000313" key="3">
    <source>
        <dbReference type="Proteomes" id="UP000254209"/>
    </source>
</evidence>
<dbReference type="OrthoDB" id="1524053at2"/>
<reference evidence="2 3" key="1">
    <citation type="submission" date="2018-06" db="EMBL/GenBank/DDBJ databases">
        <authorList>
            <consortium name="Pathogen Informatics"/>
            <person name="Doyle S."/>
        </authorList>
    </citation>
    <scope>NUCLEOTIDE SEQUENCE [LARGE SCALE GENOMIC DNA]</scope>
    <source>
        <strain evidence="2 3">NCTC10283</strain>
    </source>
</reference>
<feature type="transmembrane region" description="Helical" evidence="1">
    <location>
        <begin position="207"/>
        <end position="225"/>
    </location>
</feature>
<evidence type="ECO:0000256" key="1">
    <source>
        <dbReference type="SAM" id="Phobius"/>
    </source>
</evidence>
<gene>
    <name evidence="2" type="ORF">NCTC10283_00960</name>
</gene>
<dbReference type="SUPFAM" id="SSF103481">
    <property type="entry name" value="Multidrug resistance efflux transporter EmrE"/>
    <property type="match status" value="1"/>
</dbReference>
<feature type="transmembrane region" description="Helical" evidence="1">
    <location>
        <begin position="173"/>
        <end position="195"/>
    </location>
</feature>
<dbReference type="EMBL" id="UFSO01000002">
    <property type="protein sequence ID" value="SSY70846.1"/>
    <property type="molecule type" value="Genomic_DNA"/>
</dbReference>
<feature type="transmembrane region" description="Helical" evidence="1">
    <location>
        <begin position="148"/>
        <end position="166"/>
    </location>
</feature>
<proteinExistence type="predicted"/>
<dbReference type="Proteomes" id="UP000254209">
    <property type="component" value="Unassembled WGS sequence"/>
</dbReference>
<dbReference type="InterPro" id="IPR037185">
    <property type="entry name" value="EmrE-like"/>
</dbReference>
<feature type="transmembrane region" description="Helical" evidence="1">
    <location>
        <begin position="94"/>
        <end position="112"/>
    </location>
</feature>
<feature type="transmembrane region" description="Helical" evidence="1">
    <location>
        <begin position="265"/>
        <end position="287"/>
    </location>
</feature>
<dbReference type="RefSeq" id="WP_034292646.1">
    <property type="nucleotide sequence ID" value="NZ_CP091519.2"/>
</dbReference>
<feature type="transmembrane region" description="Helical" evidence="1">
    <location>
        <begin position="119"/>
        <end position="136"/>
    </location>
</feature>
<keyword evidence="1" id="KW-0812">Transmembrane</keyword>
<keyword evidence="1" id="KW-0472">Membrane</keyword>
<keyword evidence="1" id="KW-1133">Transmembrane helix</keyword>
<keyword evidence="3" id="KW-1185">Reference proteome</keyword>